<evidence type="ECO:0000313" key="1">
    <source>
        <dbReference type="EMBL" id="GAJ05363.1"/>
    </source>
</evidence>
<dbReference type="AlphaFoldDB" id="X1TJ66"/>
<gene>
    <name evidence="1" type="ORF">S12H4_50373</name>
</gene>
<accession>X1TJ66</accession>
<name>X1TJ66_9ZZZZ</name>
<dbReference type="EMBL" id="BARW01031708">
    <property type="protein sequence ID" value="GAJ05363.1"/>
    <property type="molecule type" value="Genomic_DNA"/>
</dbReference>
<organism evidence="1">
    <name type="scientific">marine sediment metagenome</name>
    <dbReference type="NCBI Taxonomy" id="412755"/>
    <lineage>
        <taxon>unclassified sequences</taxon>
        <taxon>metagenomes</taxon>
        <taxon>ecological metagenomes</taxon>
    </lineage>
</organism>
<reference evidence="1" key="1">
    <citation type="journal article" date="2014" name="Front. Microbiol.">
        <title>High frequency of phylogenetically diverse reductive dehalogenase-homologous genes in deep subseafloor sedimentary metagenomes.</title>
        <authorList>
            <person name="Kawai M."/>
            <person name="Futagami T."/>
            <person name="Toyoda A."/>
            <person name="Takaki Y."/>
            <person name="Nishi S."/>
            <person name="Hori S."/>
            <person name="Arai W."/>
            <person name="Tsubouchi T."/>
            <person name="Morono Y."/>
            <person name="Uchiyama I."/>
            <person name="Ito T."/>
            <person name="Fujiyama A."/>
            <person name="Inagaki F."/>
            <person name="Takami H."/>
        </authorList>
    </citation>
    <scope>NUCLEOTIDE SEQUENCE</scope>
    <source>
        <strain evidence="1">Expedition CK06-06</strain>
    </source>
</reference>
<protein>
    <submittedName>
        <fullName evidence="1">Uncharacterized protein</fullName>
    </submittedName>
</protein>
<comment type="caution">
    <text evidence="1">The sequence shown here is derived from an EMBL/GenBank/DDBJ whole genome shotgun (WGS) entry which is preliminary data.</text>
</comment>
<sequence length="138" mass="15928">MKKYALIQDDKIIKYKTIPSNDNVIIPKLLAHRYRIVEEQPAPVHDYVTQTLSDSYEIQQDRVLRVWAVEERSFDESQQTKKDIIEQSALNKIRAVFDDVDQKAKVEGILTVKDFVVAEIEAAKNNKDLRAITSIVEV</sequence>
<proteinExistence type="predicted"/>